<dbReference type="InterPro" id="IPR032675">
    <property type="entry name" value="LRR_dom_sf"/>
</dbReference>
<evidence type="ECO:0000313" key="1">
    <source>
        <dbReference type="EMBL" id="KAF6164852.1"/>
    </source>
</evidence>
<dbReference type="Proteomes" id="UP000541444">
    <property type="component" value="Unassembled WGS sequence"/>
</dbReference>
<sequence length="270" mass="30099">MLITSRRLDVCNSMKTTKNIDIKVLSKNDSLELFRQEVSDVDSDALHEMSEKIVNECGGLPLAIVTLVRTLRKEDKDVWTDVIPQLRKSMYEGMDITTVTMDILVGYTMGEDLLGDGESFREARENLRIILNSLVSSGLLLKGDDERYVMMHDIVRDAAISISRENRNESIMSVGLGLQKWPKLKEAGKCLRLSLMSNNICEVPADKPECSQLVTLSLVSNRSLEDIPDGFFEGMKCLATLDLSDIGISSLPQSLSSLKNCLRSLYLGNC</sequence>
<dbReference type="InterPro" id="IPR027417">
    <property type="entry name" value="P-loop_NTPase"/>
</dbReference>
<proteinExistence type="predicted"/>
<dbReference type="GO" id="GO:0005524">
    <property type="term" value="F:ATP binding"/>
    <property type="evidence" value="ECO:0007669"/>
    <property type="project" value="UniProtKB-KW"/>
</dbReference>
<protein>
    <recommendedName>
        <fullName evidence="3">NB-ARC domain-containing protein</fullName>
    </recommendedName>
</protein>
<dbReference type="Pfam" id="PF13855">
    <property type="entry name" value="LRR_8"/>
    <property type="match status" value="1"/>
</dbReference>
<comment type="caution">
    <text evidence="1">The sequence shown here is derived from an EMBL/GenBank/DDBJ whole genome shotgun (WGS) entry which is preliminary data.</text>
</comment>
<dbReference type="PANTHER" id="PTHR33463:SF218">
    <property type="entry name" value="DISEASE RESISTANCE PROTEIN RPS2-LIKE"/>
    <property type="match status" value="1"/>
</dbReference>
<dbReference type="Gene3D" id="1.10.8.430">
    <property type="entry name" value="Helical domain of apoptotic protease-activating factors"/>
    <property type="match status" value="1"/>
</dbReference>
<dbReference type="PANTHER" id="PTHR33463">
    <property type="entry name" value="NB-ARC DOMAIN-CONTAINING PROTEIN-RELATED"/>
    <property type="match status" value="1"/>
</dbReference>
<name>A0A7J7ND00_9MAGN</name>
<dbReference type="SUPFAM" id="SSF52058">
    <property type="entry name" value="L domain-like"/>
    <property type="match status" value="1"/>
</dbReference>
<dbReference type="AlphaFoldDB" id="A0A7J7ND00"/>
<dbReference type="InterPro" id="IPR042197">
    <property type="entry name" value="Apaf_helical"/>
</dbReference>
<reference evidence="1 2" key="1">
    <citation type="journal article" date="2020" name="IScience">
        <title>Genome Sequencing of the Endangered Kingdonia uniflora (Circaeasteraceae, Ranunculales) Reveals Potential Mechanisms of Evolutionary Specialization.</title>
        <authorList>
            <person name="Sun Y."/>
            <person name="Deng T."/>
            <person name="Zhang A."/>
            <person name="Moore M.J."/>
            <person name="Landis J.B."/>
            <person name="Lin N."/>
            <person name="Zhang H."/>
            <person name="Zhang X."/>
            <person name="Huang J."/>
            <person name="Zhang X."/>
            <person name="Sun H."/>
            <person name="Wang H."/>
        </authorList>
    </citation>
    <scope>NUCLEOTIDE SEQUENCE [LARGE SCALE GENOMIC DNA]</scope>
    <source>
        <strain evidence="1">TB1705</strain>
        <tissue evidence="1">Leaf</tissue>
    </source>
</reference>
<dbReference type="Gene3D" id="3.80.10.10">
    <property type="entry name" value="Ribonuclease Inhibitor"/>
    <property type="match status" value="1"/>
</dbReference>
<dbReference type="InterPro" id="IPR001611">
    <property type="entry name" value="Leu-rich_rpt"/>
</dbReference>
<keyword evidence="2" id="KW-1185">Reference proteome</keyword>
<evidence type="ECO:0008006" key="3">
    <source>
        <dbReference type="Google" id="ProtNLM"/>
    </source>
</evidence>
<dbReference type="SUPFAM" id="SSF52540">
    <property type="entry name" value="P-loop containing nucleoside triphosphate hydrolases"/>
    <property type="match status" value="1"/>
</dbReference>
<dbReference type="InterPro" id="IPR050905">
    <property type="entry name" value="Plant_NBS-LRR"/>
</dbReference>
<dbReference type="OrthoDB" id="736010at2759"/>
<accession>A0A7J7ND00</accession>
<evidence type="ECO:0000313" key="2">
    <source>
        <dbReference type="Proteomes" id="UP000541444"/>
    </source>
</evidence>
<dbReference type="EMBL" id="JACGCM010000882">
    <property type="protein sequence ID" value="KAF6164852.1"/>
    <property type="molecule type" value="Genomic_DNA"/>
</dbReference>
<organism evidence="1 2">
    <name type="scientific">Kingdonia uniflora</name>
    <dbReference type="NCBI Taxonomy" id="39325"/>
    <lineage>
        <taxon>Eukaryota</taxon>
        <taxon>Viridiplantae</taxon>
        <taxon>Streptophyta</taxon>
        <taxon>Embryophyta</taxon>
        <taxon>Tracheophyta</taxon>
        <taxon>Spermatophyta</taxon>
        <taxon>Magnoliopsida</taxon>
        <taxon>Ranunculales</taxon>
        <taxon>Circaeasteraceae</taxon>
        <taxon>Kingdonia</taxon>
    </lineage>
</organism>
<dbReference type="GO" id="GO:0043531">
    <property type="term" value="F:ADP binding"/>
    <property type="evidence" value="ECO:0007669"/>
    <property type="project" value="InterPro"/>
</dbReference>
<gene>
    <name evidence="1" type="ORF">GIB67_017055</name>
</gene>